<dbReference type="SUPFAM" id="SSF49785">
    <property type="entry name" value="Galactose-binding domain-like"/>
    <property type="match status" value="1"/>
</dbReference>
<evidence type="ECO:0000256" key="2">
    <source>
        <dbReference type="ARBA" id="ARBA00009580"/>
    </source>
</evidence>
<evidence type="ECO:0000313" key="16">
    <source>
        <dbReference type="Proteomes" id="UP000594262"/>
    </source>
</evidence>
<evidence type="ECO:0000259" key="14">
    <source>
        <dbReference type="PROSITE" id="PS50853"/>
    </source>
</evidence>
<dbReference type="GeneID" id="136800505"/>
<dbReference type="Pfam" id="PF00754">
    <property type="entry name" value="F5_F8_type_C"/>
    <property type="match status" value="1"/>
</dbReference>
<keyword evidence="6" id="KW-0904">Protein phosphatase</keyword>
<dbReference type="InterPro" id="IPR050348">
    <property type="entry name" value="Protein-Tyr_Phosphatase"/>
</dbReference>
<evidence type="ECO:0000256" key="4">
    <source>
        <dbReference type="ARBA" id="ARBA00022729"/>
    </source>
</evidence>
<dbReference type="InterPro" id="IPR000421">
    <property type="entry name" value="FA58C"/>
</dbReference>
<dbReference type="PANTHER" id="PTHR19134:SF562">
    <property type="entry name" value="PROTEIN-TYROSINE-PHOSPHATASE"/>
    <property type="match status" value="1"/>
</dbReference>
<feature type="domain" description="F5/8 type C" evidence="11">
    <location>
        <begin position="22"/>
        <end position="177"/>
    </location>
</feature>
<comment type="catalytic activity">
    <reaction evidence="8">
        <text>O-phospho-L-tyrosyl-[protein] + H2O = L-tyrosyl-[protein] + phosphate</text>
        <dbReference type="Rhea" id="RHEA:10684"/>
        <dbReference type="Rhea" id="RHEA-COMP:10136"/>
        <dbReference type="Rhea" id="RHEA-COMP:20101"/>
        <dbReference type="ChEBI" id="CHEBI:15377"/>
        <dbReference type="ChEBI" id="CHEBI:43474"/>
        <dbReference type="ChEBI" id="CHEBI:46858"/>
        <dbReference type="ChEBI" id="CHEBI:61978"/>
        <dbReference type="EC" id="3.1.3.48"/>
    </reaction>
</comment>
<dbReference type="InterPro" id="IPR029021">
    <property type="entry name" value="Prot-tyrosine_phosphatase-like"/>
</dbReference>
<dbReference type="Gene3D" id="3.90.190.10">
    <property type="entry name" value="Protein tyrosine phosphatase superfamily"/>
    <property type="match status" value="2"/>
</dbReference>
<dbReference type="SMART" id="SM00404">
    <property type="entry name" value="PTPc_motif"/>
    <property type="match status" value="2"/>
</dbReference>
<evidence type="ECO:0000256" key="7">
    <source>
        <dbReference type="ARBA" id="ARBA00023136"/>
    </source>
</evidence>
<evidence type="ECO:0000259" key="12">
    <source>
        <dbReference type="PROSITE" id="PS50055"/>
    </source>
</evidence>
<dbReference type="PROSITE" id="PS00383">
    <property type="entry name" value="TYR_PHOSPHATASE_1"/>
    <property type="match status" value="1"/>
</dbReference>
<dbReference type="InterPro" id="IPR000242">
    <property type="entry name" value="PTP_cat"/>
</dbReference>
<dbReference type="InterPro" id="IPR003961">
    <property type="entry name" value="FN3_dom"/>
</dbReference>
<dbReference type="SUPFAM" id="SSF52799">
    <property type="entry name" value="(Phosphotyrosine protein) phosphatases II"/>
    <property type="match status" value="2"/>
</dbReference>
<protein>
    <recommendedName>
        <fullName evidence="3">protein-tyrosine-phosphatase</fullName>
        <ecNumber evidence="3">3.1.3.48</ecNumber>
    </recommendedName>
</protein>
<feature type="domain" description="Tyrosine specific protein phosphatases" evidence="13">
    <location>
        <begin position="1251"/>
        <end position="1326"/>
    </location>
</feature>
<dbReference type="EnsemblMetazoa" id="CLYHEMT016797.1">
    <property type="protein sequence ID" value="CLYHEMP016797.1"/>
    <property type="gene ID" value="CLYHEMG016797"/>
</dbReference>
<evidence type="ECO:0000256" key="5">
    <source>
        <dbReference type="ARBA" id="ARBA00022801"/>
    </source>
</evidence>
<dbReference type="PRINTS" id="PR00700">
    <property type="entry name" value="PRTYPHPHTASE"/>
</dbReference>
<dbReference type="InterPro" id="IPR000387">
    <property type="entry name" value="Tyr_Pase_dom"/>
</dbReference>
<feature type="domain" description="Tyrosine specific protein phosphatases" evidence="13">
    <location>
        <begin position="997"/>
        <end position="1067"/>
    </location>
</feature>
<dbReference type="InterPro" id="IPR003595">
    <property type="entry name" value="Tyr_Pase_cat"/>
</dbReference>
<comment type="similarity">
    <text evidence="2">Belongs to the protein-tyrosine phosphatase family.</text>
</comment>
<dbReference type="Gene3D" id="2.60.120.260">
    <property type="entry name" value="Galactose-binding domain-like"/>
    <property type="match status" value="1"/>
</dbReference>
<feature type="domain" description="Tyrosine-protein phosphatase" evidence="12">
    <location>
        <begin position="817"/>
        <end position="1076"/>
    </location>
</feature>
<dbReference type="Proteomes" id="UP000594262">
    <property type="component" value="Unplaced"/>
</dbReference>
<dbReference type="RefSeq" id="XP_066913266.1">
    <property type="nucleotide sequence ID" value="XM_067057165.1"/>
</dbReference>
<keyword evidence="7 9" id="KW-0472">Membrane</keyword>
<evidence type="ECO:0000256" key="8">
    <source>
        <dbReference type="ARBA" id="ARBA00051722"/>
    </source>
</evidence>
<keyword evidence="9" id="KW-0812">Transmembrane</keyword>
<dbReference type="CDD" id="cd00063">
    <property type="entry name" value="FN3"/>
    <property type="match status" value="2"/>
</dbReference>
<keyword evidence="4 10" id="KW-0732">Signal</keyword>
<dbReference type="SMART" id="SM00060">
    <property type="entry name" value="FN3"/>
    <property type="match status" value="4"/>
</dbReference>
<dbReference type="GO" id="GO:0016020">
    <property type="term" value="C:membrane"/>
    <property type="evidence" value="ECO:0007669"/>
    <property type="project" value="UniProtKB-SubCell"/>
</dbReference>
<dbReference type="SMART" id="SM00194">
    <property type="entry name" value="PTPc"/>
    <property type="match status" value="2"/>
</dbReference>
<keyword evidence="9" id="KW-1133">Transmembrane helix</keyword>
<feature type="transmembrane region" description="Helical" evidence="9">
    <location>
        <begin position="705"/>
        <end position="729"/>
    </location>
</feature>
<evidence type="ECO:0000256" key="6">
    <source>
        <dbReference type="ARBA" id="ARBA00022912"/>
    </source>
</evidence>
<dbReference type="PROSITE" id="PS50853">
    <property type="entry name" value="FN3"/>
    <property type="match status" value="1"/>
</dbReference>
<feature type="domain" description="Fibronectin type-III" evidence="14">
    <location>
        <begin position="604"/>
        <end position="696"/>
    </location>
</feature>
<dbReference type="PROSITE" id="PS50056">
    <property type="entry name" value="TYR_PHOSPHATASE_2"/>
    <property type="match status" value="2"/>
</dbReference>
<evidence type="ECO:0000259" key="11">
    <source>
        <dbReference type="PROSITE" id="PS50022"/>
    </source>
</evidence>
<comment type="subcellular location">
    <subcellularLocation>
        <location evidence="1">Membrane</location>
        <topology evidence="1">Single-pass membrane protein</topology>
    </subcellularLocation>
</comment>
<evidence type="ECO:0000256" key="1">
    <source>
        <dbReference type="ARBA" id="ARBA00004167"/>
    </source>
</evidence>
<dbReference type="PANTHER" id="PTHR19134">
    <property type="entry name" value="RECEPTOR-TYPE TYROSINE-PROTEIN PHOSPHATASE"/>
    <property type="match status" value="1"/>
</dbReference>
<name>A0A7M6DMU5_9CNID</name>
<dbReference type="InterPro" id="IPR008979">
    <property type="entry name" value="Galactose-bd-like_sf"/>
</dbReference>
<dbReference type="InterPro" id="IPR016130">
    <property type="entry name" value="Tyr_Pase_AS"/>
</dbReference>
<dbReference type="Pfam" id="PF00102">
    <property type="entry name" value="Y_phosphatase"/>
    <property type="match status" value="2"/>
</dbReference>
<dbReference type="InterPro" id="IPR036116">
    <property type="entry name" value="FN3_sf"/>
</dbReference>
<sequence length="1360" mass="156322">MKSSRLVLISMLFFFHESHQSCQNVHSLQHANITASMDKAIVFDKNYSNPQYAAIFGGNKAFCVTPKNDFHIQIDFKKLLTITNIRIQGFILNKKSLMMSAFSLMFSTDGKKWYTYVSNNDIPFIVTKYKSYTGDTKVNIELDNPVATQYLRFLPKEPGIEQNNADPICMRIQVTGCERVQPPKIITSSLVEMHLSETKRLTCQGIGTFGLDVKWTENQMANSFYPKNYKVDHKVEYALSFNMDDLKNELTCNVHDLFLNCTREYTCKGNYHFKQDVFAISKTLVSVIVKFPSQPNSFKIKSKFPGKVVLQWNATNLYQFPAEKLEYGLMCSRTNFTEVTLPLSTNTYILDNLDVYTSYTCSIKVQVKNESLPAFPFIFSQKAVILKFNSSTIRPDVKPVLKAKVMSPTEINVSFKVDFDRKEYGQIKGYIIKADMTEYANSPSSLRSFEREEVEITKRIDDPLSREYTLKGVVPWSKYKLTLYVINEDELKTNSVSKIIRMPEGVPSNGLSMAVERKAKTSLLLVNKFEKGLNLQHMNGNILKFMVHISPINKTQYFTRGIVEVVGLSPNTEYVIRGKAATKVGYGPFGPALVVRTLEDRPTAPLHIDTFVIKNKKLGVTWNPPKHSNGNITAYMIKVELKNGTVLDFITPKNPHYYFEFDMDKSIVTKITVAAETSAGWGPDSKPYYPQDDPEDPESKSLNQVILIVALVFAIIFLIILIVLCALLNRRRSMTICVKPDTARQPIYPQDDSLPSPRLPEDDEEEYEQFVMWSRQRSDSVGTGSHISLLNSTHEPVPVDKFYQYMESLKEDEYGALMDEFKSVTSGKCSPWLCAERPENQNKNRYTNINAYDHSRVVLKTESRRKGQDYINASFVQGFNYEESSGPPYRYISAQGPLDYTKNDFWLMLWQEEATIIVMLTNLVENERLKCSQYWPNDSQHYGDLTVTLDKIDKTADYITRSFKIEKASTKETRNILQFHFVSWPDHGVPDYPTAILSLRRRVRHYYDPTKPMIVHCSAGVGRSGCFILLDAMLERIDKEKSVDVFNYLRYMRTRRVNMVQTFEQYRFAHTAILESITFGNTEIFVGELDKKIRQLGKNNGMADEFNLLMQNTTPVPATGNLYQVLLREGKFIDAYHVDGYKHRDAFIITKATTENNVADFWKMVLEKQCHTIVMLNKSVEQTQEFYKYWPDVDNHFVHKDTTVLTTSEVANGNIITRKIRVTTNKKKCEVYHFQYVDWPEADVPHRRGYTNICTLMQAVEKSQQNLGNGPIIVHEGNGYGRSGTFIAIYNSTERLKVEQLIDVVQCVRAIRIAQPLAVDNITQYQFVYNMLRTYLEGFENYWNYKDYKVTRSPLGSTSA</sequence>
<organism evidence="15 16">
    <name type="scientific">Clytia hemisphaerica</name>
    <dbReference type="NCBI Taxonomy" id="252671"/>
    <lineage>
        <taxon>Eukaryota</taxon>
        <taxon>Metazoa</taxon>
        <taxon>Cnidaria</taxon>
        <taxon>Hydrozoa</taxon>
        <taxon>Hydroidolina</taxon>
        <taxon>Leptothecata</taxon>
        <taxon>Obeliida</taxon>
        <taxon>Clytiidae</taxon>
        <taxon>Clytia</taxon>
    </lineage>
</organism>
<dbReference type="PROSITE" id="PS50055">
    <property type="entry name" value="TYR_PHOSPHATASE_PTP"/>
    <property type="match status" value="2"/>
</dbReference>
<keyword evidence="5" id="KW-0378">Hydrolase</keyword>
<dbReference type="InterPro" id="IPR013783">
    <property type="entry name" value="Ig-like_fold"/>
</dbReference>
<dbReference type="EC" id="3.1.3.48" evidence="3"/>
<feature type="chain" id="PRO_5029446025" description="protein-tyrosine-phosphatase" evidence="10">
    <location>
        <begin position="21"/>
        <end position="1360"/>
    </location>
</feature>
<dbReference type="GO" id="GO:0004725">
    <property type="term" value="F:protein tyrosine phosphatase activity"/>
    <property type="evidence" value="ECO:0007669"/>
    <property type="project" value="UniProtKB-EC"/>
</dbReference>
<reference evidence="15" key="1">
    <citation type="submission" date="2021-01" db="UniProtKB">
        <authorList>
            <consortium name="EnsemblMetazoa"/>
        </authorList>
    </citation>
    <scope>IDENTIFICATION</scope>
</reference>
<evidence type="ECO:0000256" key="10">
    <source>
        <dbReference type="SAM" id="SignalP"/>
    </source>
</evidence>
<keyword evidence="16" id="KW-1185">Reference proteome</keyword>
<feature type="signal peptide" evidence="10">
    <location>
        <begin position="1"/>
        <end position="20"/>
    </location>
</feature>
<dbReference type="FunFam" id="3.90.190.10:FF:000062">
    <property type="entry name" value="Receptor-type tyrosine-protein phosphatase kappa"/>
    <property type="match status" value="1"/>
</dbReference>
<evidence type="ECO:0000256" key="3">
    <source>
        <dbReference type="ARBA" id="ARBA00013064"/>
    </source>
</evidence>
<dbReference type="Gene3D" id="2.60.40.10">
    <property type="entry name" value="Immunoglobulins"/>
    <property type="match status" value="3"/>
</dbReference>
<dbReference type="SUPFAM" id="SSF49265">
    <property type="entry name" value="Fibronectin type III"/>
    <property type="match status" value="2"/>
</dbReference>
<evidence type="ECO:0000256" key="9">
    <source>
        <dbReference type="SAM" id="Phobius"/>
    </source>
</evidence>
<dbReference type="PROSITE" id="PS50022">
    <property type="entry name" value="FA58C_3"/>
    <property type="match status" value="1"/>
</dbReference>
<feature type="domain" description="Tyrosine-protein phosphatase" evidence="12">
    <location>
        <begin position="1132"/>
        <end position="1335"/>
    </location>
</feature>
<evidence type="ECO:0000313" key="15">
    <source>
        <dbReference type="EnsemblMetazoa" id="CLYHEMP016797.1"/>
    </source>
</evidence>
<accession>A0A7M6DMU5</accession>
<dbReference type="OrthoDB" id="6021362at2759"/>
<proteinExistence type="inferred from homology"/>
<dbReference type="CDD" id="cd00047">
    <property type="entry name" value="PTPc"/>
    <property type="match status" value="1"/>
</dbReference>
<evidence type="ECO:0000259" key="13">
    <source>
        <dbReference type="PROSITE" id="PS50056"/>
    </source>
</evidence>